<comment type="caution">
    <text evidence="2">The sequence shown here is derived from an EMBL/GenBank/DDBJ whole genome shotgun (WGS) entry which is preliminary data.</text>
</comment>
<reference evidence="2 3" key="1">
    <citation type="submission" date="2016-08" db="EMBL/GenBank/DDBJ databases">
        <title>Hymenobacter coccineus sp. nov., Hymenobacter lapidarius sp. nov. and Hymenobacter glacialis sp. nov., isolated from Antarctic soil.</title>
        <authorList>
            <person name="Sedlacek I."/>
            <person name="Kralova S."/>
            <person name="Kyrova K."/>
            <person name="Maslanova I."/>
            <person name="Stankova E."/>
            <person name="Vrbovska V."/>
            <person name="Nemec M."/>
            <person name="Bartak M."/>
            <person name="Svec P."/>
            <person name="Busse H.-J."/>
            <person name="Pantucek R."/>
        </authorList>
    </citation>
    <scope>NUCLEOTIDE SEQUENCE [LARGE SCALE GENOMIC DNA]</scope>
    <source>
        <strain evidence="2 3">CCM 8649</strain>
    </source>
</reference>
<feature type="domain" description="Aldehyde oxidase/xanthine dehydrogenase a/b hammerhead" evidence="1">
    <location>
        <begin position="32"/>
        <end position="146"/>
    </location>
</feature>
<dbReference type="SUPFAM" id="SSF54665">
    <property type="entry name" value="CO dehydrogenase molybdoprotein N-domain-like"/>
    <property type="match status" value="1"/>
</dbReference>
<dbReference type="EMBL" id="MDZA01000448">
    <property type="protein sequence ID" value="OGX81534.1"/>
    <property type="molecule type" value="Genomic_DNA"/>
</dbReference>
<dbReference type="InterPro" id="IPR008274">
    <property type="entry name" value="AldOxase/xan_DH_MoCoBD1"/>
</dbReference>
<evidence type="ECO:0000313" key="2">
    <source>
        <dbReference type="EMBL" id="OGX81534.1"/>
    </source>
</evidence>
<dbReference type="PANTHER" id="PTHR11908">
    <property type="entry name" value="XANTHINE DEHYDROGENASE"/>
    <property type="match status" value="1"/>
</dbReference>
<evidence type="ECO:0000313" key="3">
    <source>
        <dbReference type="Proteomes" id="UP000177506"/>
    </source>
</evidence>
<protein>
    <submittedName>
        <fullName evidence="2">Aldehyde oxidase</fullName>
    </submittedName>
</protein>
<name>A0A1G1SSD0_9BACT</name>
<gene>
    <name evidence="2" type="ORF">BEN49_03260</name>
</gene>
<dbReference type="Pfam" id="PF02738">
    <property type="entry name" value="MoCoBD_1"/>
    <property type="match status" value="1"/>
</dbReference>
<sequence length="758" mass="82568">MSQTIATPPTVRLDSDVIGKPISRPEGAAKVSGAAKYAAEYNVPNLWYGYIVDSPIAKGKILKIDVDAVLALPGVKQVFTHENVPSFAWFDRSYKDDVAPGGSPFRPLHEPEIMFSQQPVALVVAETFELARYAASILRIDYEVDENFNTDLEKARAAGKGFDAPKGKTGFLPPPKPKGDAEGAFKAAPHQVTGEYTHHAQHHNPMEMFATTVEWLGDGKKMNIYDKTQGAPNVQQYLRKIFSLSKEEARVVSKFTGGAFGAGLRPQHQVFMAVMAALELEHSVRVSMTRQQMFSMGHRPHTIQDIKLASDEQGYLQSLQHTAFAETSQFEDETETVVNWSGILYKCDNSKFGYELAKIDVDTPADMRAPGAATGSFAIECAVDELSYKAGVDPLEFRLLNYTYSDPTENKPFSSKRLIDCYHEGAKRFGWEQRNPEPRSMREGNMLVGWGMGTGCWDASMQKAAAKASLSADGKLTVHSATNDQGAGTYVIMTQIAAQTLGLPLDQVTFVLGDTNLPEAPLQGGSWTAASVGSAVQATCQEVGKKLLKLAQKMDNSPLDGVAFEDVQFADGHMRANEDITKSVAITEVLATSGEAAVEAESSAQPNPINMLKYSMHSHNAAFVEVKVDEDLGTIHVTRVVNAVAAGRILNPKTARSQVLGGTVWGISMALMEEAYLDNNLGRYMNHNYAEYHVPVNADIHKIDVIFVEEEDDHVNPLGVKGVGEIGMLGVAAAIANAVYHATGKRVRDLPLTIDKLL</sequence>
<dbReference type="Gene3D" id="3.30.365.10">
    <property type="entry name" value="Aldehyde oxidase/xanthine dehydrogenase, molybdopterin binding domain"/>
    <property type="match status" value="4"/>
</dbReference>
<dbReference type="InterPro" id="IPR046867">
    <property type="entry name" value="AldOxase/xan_DH_MoCoBD2"/>
</dbReference>
<dbReference type="GO" id="GO:0016491">
    <property type="term" value="F:oxidoreductase activity"/>
    <property type="evidence" value="ECO:0007669"/>
    <property type="project" value="InterPro"/>
</dbReference>
<dbReference type="Pfam" id="PF01315">
    <property type="entry name" value="Ald_Xan_dh_C"/>
    <property type="match status" value="1"/>
</dbReference>
<keyword evidence="3" id="KW-1185">Reference proteome</keyword>
<dbReference type="PANTHER" id="PTHR11908:SF153">
    <property type="entry name" value="DEHYDROGENASE"/>
    <property type="match status" value="1"/>
</dbReference>
<dbReference type="OrthoDB" id="9759099at2"/>
<dbReference type="InterPro" id="IPR000674">
    <property type="entry name" value="Ald_Oxase/Xan_DH_a/b"/>
</dbReference>
<proteinExistence type="predicted"/>
<dbReference type="InterPro" id="IPR036856">
    <property type="entry name" value="Ald_Oxase/Xan_DH_a/b_sf"/>
</dbReference>
<dbReference type="InterPro" id="IPR016208">
    <property type="entry name" value="Ald_Oxase/xanthine_DH-like"/>
</dbReference>
<dbReference type="SMART" id="SM01008">
    <property type="entry name" value="Ald_Xan_dh_C"/>
    <property type="match status" value="1"/>
</dbReference>
<dbReference type="InterPro" id="IPR037165">
    <property type="entry name" value="AldOxase/xan_DH_Mopterin-bd_sf"/>
</dbReference>
<dbReference type="GO" id="GO:0005506">
    <property type="term" value="F:iron ion binding"/>
    <property type="evidence" value="ECO:0007669"/>
    <property type="project" value="InterPro"/>
</dbReference>
<dbReference type="Pfam" id="PF20256">
    <property type="entry name" value="MoCoBD_2"/>
    <property type="match status" value="1"/>
</dbReference>
<dbReference type="RefSeq" id="WP_070747344.1">
    <property type="nucleotide sequence ID" value="NZ_MDZA01000448.1"/>
</dbReference>
<dbReference type="Gene3D" id="3.90.1170.50">
    <property type="entry name" value="Aldehyde oxidase/xanthine dehydrogenase, a/b hammerhead"/>
    <property type="match status" value="1"/>
</dbReference>
<organism evidence="2 3">
    <name type="scientific">Hymenobacter coccineus</name>
    <dbReference type="NCBI Taxonomy" id="1908235"/>
    <lineage>
        <taxon>Bacteria</taxon>
        <taxon>Pseudomonadati</taxon>
        <taxon>Bacteroidota</taxon>
        <taxon>Cytophagia</taxon>
        <taxon>Cytophagales</taxon>
        <taxon>Hymenobacteraceae</taxon>
        <taxon>Hymenobacter</taxon>
    </lineage>
</organism>
<dbReference type="SUPFAM" id="SSF56003">
    <property type="entry name" value="Molybdenum cofactor-binding domain"/>
    <property type="match status" value="1"/>
</dbReference>
<dbReference type="Proteomes" id="UP000177506">
    <property type="component" value="Unassembled WGS sequence"/>
</dbReference>
<evidence type="ECO:0000259" key="1">
    <source>
        <dbReference type="SMART" id="SM01008"/>
    </source>
</evidence>
<accession>A0A1G1SSD0</accession>
<dbReference type="AlphaFoldDB" id="A0A1G1SSD0"/>